<dbReference type="InterPro" id="IPR048944">
    <property type="entry name" value="RASSF8_RA"/>
</dbReference>
<keyword evidence="1" id="KW-0175">Coiled coil</keyword>
<protein>
    <recommendedName>
        <fullName evidence="3">Ras-associating domain-containing protein</fullName>
    </recommendedName>
</protein>
<keyword evidence="5" id="KW-1185">Reference proteome</keyword>
<feature type="region of interest" description="Disordered" evidence="2">
    <location>
        <begin position="352"/>
        <end position="376"/>
    </location>
</feature>
<dbReference type="InterPro" id="IPR033593">
    <property type="entry name" value="N-RASSF"/>
</dbReference>
<evidence type="ECO:0000259" key="3">
    <source>
        <dbReference type="PROSITE" id="PS50200"/>
    </source>
</evidence>
<dbReference type="EMBL" id="JXJN01011729">
    <property type="status" value="NOT_ANNOTATED_CDS"/>
    <property type="molecule type" value="Genomic_DNA"/>
</dbReference>
<dbReference type="GO" id="GO:0007165">
    <property type="term" value="P:signal transduction"/>
    <property type="evidence" value="ECO:0007669"/>
    <property type="project" value="InterPro"/>
</dbReference>
<organism evidence="4 5">
    <name type="scientific">Glossina palpalis gambiensis</name>
    <dbReference type="NCBI Taxonomy" id="67801"/>
    <lineage>
        <taxon>Eukaryota</taxon>
        <taxon>Metazoa</taxon>
        <taxon>Ecdysozoa</taxon>
        <taxon>Arthropoda</taxon>
        <taxon>Hexapoda</taxon>
        <taxon>Insecta</taxon>
        <taxon>Pterygota</taxon>
        <taxon>Neoptera</taxon>
        <taxon>Endopterygota</taxon>
        <taxon>Diptera</taxon>
        <taxon>Brachycera</taxon>
        <taxon>Muscomorpha</taxon>
        <taxon>Hippoboscoidea</taxon>
        <taxon>Glossinidae</taxon>
        <taxon>Glossina</taxon>
    </lineage>
</organism>
<name>A0A1B0BBX2_9MUSC</name>
<evidence type="ECO:0000313" key="5">
    <source>
        <dbReference type="Proteomes" id="UP000092460"/>
    </source>
</evidence>
<feature type="coiled-coil region" evidence="1">
    <location>
        <begin position="513"/>
        <end position="554"/>
    </location>
</feature>
<dbReference type="Proteomes" id="UP000092460">
    <property type="component" value="Unassembled WGS sequence"/>
</dbReference>
<evidence type="ECO:0000256" key="2">
    <source>
        <dbReference type="SAM" id="MobiDB-lite"/>
    </source>
</evidence>
<dbReference type="VEuPathDB" id="VectorBase:GPPI025245"/>
<feature type="coiled-coil region" evidence="1">
    <location>
        <begin position="447"/>
        <end position="474"/>
    </location>
</feature>
<dbReference type="AlphaFoldDB" id="A0A1B0BBX2"/>
<dbReference type="InterPro" id="IPR048945">
    <property type="entry name" value="RASSF8/10_RA"/>
</dbReference>
<dbReference type="InterPro" id="IPR029071">
    <property type="entry name" value="Ubiquitin-like_domsf"/>
</dbReference>
<feature type="coiled-coil region" evidence="1">
    <location>
        <begin position="579"/>
        <end position="641"/>
    </location>
</feature>
<dbReference type="CDD" id="cd16134">
    <property type="entry name" value="RA_RASSF8"/>
    <property type="match status" value="1"/>
</dbReference>
<dbReference type="SMART" id="SM00314">
    <property type="entry name" value="RA"/>
    <property type="match status" value="1"/>
</dbReference>
<feature type="compositionally biased region" description="Pro residues" evidence="2">
    <location>
        <begin position="355"/>
        <end position="367"/>
    </location>
</feature>
<accession>A0A1B0BBX2</accession>
<dbReference type="Pfam" id="PF21712">
    <property type="entry name" value="RASSF8-10_RA"/>
    <property type="match status" value="1"/>
</dbReference>
<dbReference type="PANTHER" id="PTHR15286:SF6">
    <property type="entry name" value="GH01133P"/>
    <property type="match status" value="1"/>
</dbReference>
<feature type="compositionally biased region" description="Low complexity" evidence="2">
    <location>
        <begin position="193"/>
        <end position="209"/>
    </location>
</feature>
<reference evidence="4" key="2">
    <citation type="submission" date="2020-05" db="UniProtKB">
        <authorList>
            <consortium name="EnsemblMetazoa"/>
        </authorList>
    </citation>
    <scope>IDENTIFICATION</scope>
    <source>
        <strain evidence="4">IAEA</strain>
    </source>
</reference>
<feature type="region of interest" description="Disordered" evidence="2">
    <location>
        <begin position="79"/>
        <end position="113"/>
    </location>
</feature>
<reference evidence="5" key="1">
    <citation type="submission" date="2015-01" db="EMBL/GenBank/DDBJ databases">
        <authorList>
            <person name="Aksoy S."/>
            <person name="Warren W."/>
            <person name="Wilson R.K."/>
        </authorList>
    </citation>
    <scope>NUCLEOTIDE SEQUENCE [LARGE SCALE GENOMIC DNA]</scope>
    <source>
        <strain evidence="5">IAEA</strain>
    </source>
</reference>
<dbReference type="InterPro" id="IPR000159">
    <property type="entry name" value="RA_dom"/>
</dbReference>
<dbReference type="SUPFAM" id="SSF54236">
    <property type="entry name" value="Ubiquitin-like"/>
    <property type="match status" value="1"/>
</dbReference>
<sequence>MELKVWVEGIQRIICGVTVSTTCQDVVFALAHATGKVGRFTLIERWRNNERLLAPNENPLKLLLKWGEYANDVQFILQRSESRQQQQQQQQSSNSNDNHNNNNNYNNLNNNHENTAVITNNKPLANNDDDRSDNADAQTLNQTMELSLNTAHERAKELKKAFSASSAILVKPWENVGIVKGVPQSSNLSNNEQHVQQHYSSQQSQPSPSLDFPLVPRHEKSRSNPIELRLSGADGDNNDFLANGAYQETNSITNNNNNNNNIYQHLGAHNSKSVNEINLAEVRNALDRGTMAVPLSEEHNLGGSAEIMFPPTAAISNENLLDIFNGNSSQLYKFNNSPDDLYKQATTISANGALVPPPYRDPPPPRNSPLQLNQQSQTQNLTAHLTNVNTNSTESNLSPSMGVMTTKDVQTSSSEGDYDIVDYSRLSDLVIPSNMDESESIFQATQYNDLLQLIKCQREKLNAQQSELNKYDAEILYLETKDHDQTQELEAISREITLVDQLFRQGSEQLQTLQYVEEENELVKQQEKTLKSEIALLRSKLANCETELLQCKNKIRLLMDDIEIEQRSNCKQNKRQMVERDLLMEMERIQSEIDQAIHNTDTSNNTAENLKKEIALIENAIAEKKRQVEQLVNEMKEVNLQSLTVTPSEEIKHFLEGSNKPGSSRRIIGSPRQLENAVPTSKNPHGVWV</sequence>
<dbReference type="STRING" id="67801.A0A1B0BBX2"/>
<dbReference type="Gene3D" id="3.10.20.90">
    <property type="entry name" value="Phosphatidylinositol 3-kinase Catalytic Subunit, Chain A, domain 1"/>
    <property type="match status" value="1"/>
</dbReference>
<feature type="region of interest" description="Disordered" evidence="2">
    <location>
        <begin position="184"/>
        <end position="234"/>
    </location>
</feature>
<proteinExistence type="predicted"/>
<dbReference type="EnsemblMetazoa" id="GPPI025245-RA">
    <property type="protein sequence ID" value="GPPI025245-PA"/>
    <property type="gene ID" value="GPPI025245"/>
</dbReference>
<evidence type="ECO:0000313" key="4">
    <source>
        <dbReference type="EnsemblMetazoa" id="GPPI025245-PA"/>
    </source>
</evidence>
<feature type="domain" description="Ras-associating" evidence="3">
    <location>
        <begin position="1"/>
        <end position="82"/>
    </location>
</feature>
<dbReference type="PROSITE" id="PS50200">
    <property type="entry name" value="RA"/>
    <property type="match status" value="1"/>
</dbReference>
<dbReference type="PANTHER" id="PTHR15286">
    <property type="entry name" value="RAS-ASSOCIATING DOMAIN CONTAINING PROTEIN"/>
    <property type="match status" value="1"/>
</dbReference>
<evidence type="ECO:0000256" key="1">
    <source>
        <dbReference type="SAM" id="Coils"/>
    </source>
</evidence>